<dbReference type="Proteomes" id="UP000036987">
    <property type="component" value="Unassembled WGS sequence"/>
</dbReference>
<feature type="transmembrane region" description="Helical" evidence="1">
    <location>
        <begin position="86"/>
        <end position="109"/>
    </location>
</feature>
<gene>
    <name evidence="2" type="ORF">ZOSMA_154G00080</name>
</gene>
<feature type="transmembrane region" description="Helical" evidence="1">
    <location>
        <begin position="52"/>
        <end position="74"/>
    </location>
</feature>
<dbReference type="EMBL" id="LFYR01000604">
    <property type="protein sequence ID" value="KMZ73066.1"/>
    <property type="molecule type" value="Genomic_DNA"/>
</dbReference>
<proteinExistence type="predicted"/>
<feature type="transmembrane region" description="Helical" evidence="1">
    <location>
        <begin position="20"/>
        <end position="40"/>
    </location>
</feature>
<reference evidence="3" key="1">
    <citation type="journal article" date="2016" name="Nature">
        <title>The genome of the seagrass Zostera marina reveals angiosperm adaptation to the sea.</title>
        <authorList>
            <person name="Olsen J.L."/>
            <person name="Rouze P."/>
            <person name="Verhelst B."/>
            <person name="Lin Y.-C."/>
            <person name="Bayer T."/>
            <person name="Collen J."/>
            <person name="Dattolo E."/>
            <person name="De Paoli E."/>
            <person name="Dittami S."/>
            <person name="Maumus F."/>
            <person name="Michel G."/>
            <person name="Kersting A."/>
            <person name="Lauritano C."/>
            <person name="Lohaus R."/>
            <person name="Toepel M."/>
            <person name="Tonon T."/>
            <person name="Vanneste K."/>
            <person name="Amirebrahimi M."/>
            <person name="Brakel J."/>
            <person name="Bostroem C."/>
            <person name="Chovatia M."/>
            <person name="Grimwood J."/>
            <person name="Jenkins J.W."/>
            <person name="Jueterbock A."/>
            <person name="Mraz A."/>
            <person name="Stam W.T."/>
            <person name="Tice H."/>
            <person name="Bornberg-Bauer E."/>
            <person name="Green P.J."/>
            <person name="Pearson G.A."/>
            <person name="Procaccini G."/>
            <person name="Duarte C.M."/>
            <person name="Schmutz J."/>
            <person name="Reusch T.B.H."/>
            <person name="Van de Peer Y."/>
        </authorList>
    </citation>
    <scope>NUCLEOTIDE SEQUENCE [LARGE SCALE GENOMIC DNA]</scope>
    <source>
        <strain evidence="3">cv. Finnish</strain>
    </source>
</reference>
<keyword evidence="1" id="KW-0812">Transmembrane</keyword>
<feature type="transmembrane region" description="Helical" evidence="1">
    <location>
        <begin position="151"/>
        <end position="169"/>
    </location>
</feature>
<keyword evidence="3" id="KW-1185">Reference proteome</keyword>
<evidence type="ECO:0000256" key="1">
    <source>
        <dbReference type="SAM" id="Phobius"/>
    </source>
</evidence>
<dbReference type="AlphaFoldDB" id="A0A0K9PVP7"/>
<organism evidence="2 3">
    <name type="scientific">Zostera marina</name>
    <name type="common">Eelgrass</name>
    <dbReference type="NCBI Taxonomy" id="29655"/>
    <lineage>
        <taxon>Eukaryota</taxon>
        <taxon>Viridiplantae</taxon>
        <taxon>Streptophyta</taxon>
        <taxon>Embryophyta</taxon>
        <taxon>Tracheophyta</taxon>
        <taxon>Spermatophyta</taxon>
        <taxon>Magnoliopsida</taxon>
        <taxon>Liliopsida</taxon>
        <taxon>Zosteraceae</taxon>
        <taxon>Zostera</taxon>
    </lineage>
</organism>
<evidence type="ECO:0000313" key="3">
    <source>
        <dbReference type="Proteomes" id="UP000036987"/>
    </source>
</evidence>
<dbReference type="OMA" id="MTEEWEL"/>
<feature type="transmembrane region" description="Helical" evidence="1">
    <location>
        <begin position="204"/>
        <end position="222"/>
    </location>
</feature>
<dbReference type="PANTHER" id="PTHR36329:SF1">
    <property type="entry name" value="TRANSMEMBRANE PROTEIN"/>
    <property type="match status" value="1"/>
</dbReference>
<dbReference type="OrthoDB" id="2016402at2759"/>
<accession>A0A0K9PVP7</accession>
<feature type="transmembrane region" description="Helical" evidence="1">
    <location>
        <begin position="129"/>
        <end position="145"/>
    </location>
</feature>
<sequence>MTEEWELIGAVDSASYRTFSMIYLAFLSIWLILGFFWVSCSWRSCDSQMKNLHLVLTSVTMIKSMQLASSFLFWYSCVDLKICSLWMSFGAFVSGIMFQTLSFVTFMLISHGYCITCARLSRTERRRTAVLALFFYLALVGYKTALPYCNVILMGSYSTSFFIIFGRVSQNLVKLKELMRSIEEEGVDLMQDILRFNYTMFKKFRSAMQILFLMEIILYIQVLDSSYYHHWVVLFFREWTSFCIFLYVSFTFRRPQQFTSDFWVSQSLSPKLNRTLAPIYTIEMDSWDFKHLTSPTWQVGLPTSSKWCHGRRNFGEVSPPVILVQHPGFGSSSQNQIFPNLVDSSVIDFELSRN</sequence>
<keyword evidence="1" id="KW-1133">Transmembrane helix</keyword>
<protein>
    <recommendedName>
        <fullName evidence="4">Transmembrane protein</fullName>
    </recommendedName>
</protein>
<feature type="transmembrane region" description="Helical" evidence="1">
    <location>
        <begin position="228"/>
        <end position="248"/>
    </location>
</feature>
<comment type="caution">
    <text evidence="2">The sequence shown here is derived from an EMBL/GenBank/DDBJ whole genome shotgun (WGS) entry which is preliminary data.</text>
</comment>
<evidence type="ECO:0008006" key="4">
    <source>
        <dbReference type="Google" id="ProtNLM"/>
    </source>
</evidence>
<dbReference type="PANTHER" id="PTHR36329">
    <property type="entry name" value="TRANSMEMBRANE PROTEIN"/>
    <property type="match status" value="1"/>
</dbReference>
<evidence type="ECO:0000313" key="2">
    <source>
        <dbReference type="EMBL" id="KMZ73066.1"/>
    </source>
</evidence>
<name>A0A0K9PVP7_ZOSMR</name>
<keyword evidence="1" id="KW-0472">Membrane</keyword>